<keyword evidence="2" id="KW-0732">Signal</keyword>
<sequence>MPTTDTNRRTLLGLMGATVLMSPHAQAQPGDGAAGRGVATSKRPHDVGRKFWPDGRVKPFPGNTIVCHLPQQGENAEAFGTLLDIYREAPAHAFSHKITLLPPSSYHMTVFGGANDAERKPGLWPATIPLDAPIEECDRLLGDRLRAFTLDCALPLRMMVDPAEPGANEGPLTMRLLPADAAEDRKLRRLRDRLSACLEIRAPDHDRYHFHITLAYQIDWLTVQEDQDYRSALRAWKTRLRQASPLILLGAPEYCVMTDMFAFNRQFFLA</sequence>
<dbReference type="Pfam" id="PF08975">
    <property type="entry name" value="2H-phosphodiest"/>
    <property type="match status" value="1"/>
</dbReference>
<dbReference type="EMBL" id="VITO01000003">
    <property type="protein sequence ID" value="TWB29799.1"/>
    <property type="molecule type" value="Genomic_DNA"/>
</dbReference>
<feature type="region of interest" description="Disordered" evidence="1">
    <location>
        <begin position="24"/>
        <end position="54"/>
    </location>
</feature>
<comment type="caution">
    <text evidence="4">The sequence shown here is derived from an EMBL/GenBank/DDBJ whole genome shotgun (WGS) entry which is preliminary data.</text>
</comment>
<feature type="compositionally biased region" description="Basic and acidic residues" evidence="1">
    <location>
        <begin position="43"/>
        <end position="54"/>
    </location>
</feature>
<feature type="domain" description="DUF1868" evidence="3">
    <location>
        <begin position="50"/>
        <end position="166"/>
    </location>
</feature>
<protein>
    <recommendedName>
        <fullName evidence="3">DUF1868 domain-containing protein</fullName>
    </recommendedName>
</protein>
<dbReference type="InterPro" id="IPR015069">
    <property type="entry name" value="2H-PEstase_DUF1868"/>
</dbReference>
<accession>A0A560G7G5</accession>
<keyword evidence="5" id="KW-1185">Reference proteome</keyword>
<dbReference type="RefSeq" id="WP_211102555.1">
    <property type="nucleotide sequence ID" value="NZ_VITO01000003.1"/>
</dbReference>
<evidence type="ECO:0000256" key="1">
    <source>
        <dbReference type="SAM" id="MobiDB-lite"/>
    </source>
</evidence>
<evidence type="ECO:0000259" key="3">
    <source>
        <dbReference type="Pfam" id="PF08975"/>
    </source>
</evidence>
<proteinExistence type="predicted"/>
<evidence type="ECO:0000256" key="2">
    <source>
        <dbReference type="SAM" id="SignalP"/>
    </source>
</evidence>
<name>A0A560G7G5_9PROT</name>
<dbReference type="AlphaFoldDB" id="A0A560G7G5"/>
<evidence type="ECO:0000313" key="4">
    <source>
        <dbReference type="EMBL" id="TWB29799.1"/>
    </source>
</evidence>
<feature type="chain" id="PRO_5022025899" description="DUF1868 domain-containing protein" evidence="2">
    <location>
        <begin position="28"/>
        <end position="270"/>
    </location>
</feature>
<dbReference type="Proteomes" id="UP000316545">
    <property type="component" value="Unassembled WGS sequence"/>
</dbReference>
<dbReference type="Gene3D" id="3.90.1140.10">
    <property type="entry name" value="Cyclic phosphodiesterase"/>
    <property type="match status" value="1"/>
</dbReference>
<reference evidence="4 5" key="1">
    <citation type="submission" date="2019-06" db="EMBL/GenBank/DDBJ databases">
        <title>Genomic Encyclopedia of Type Strains, Phase IV (KMG-V): Genome sequencing to study the core and pangenomes of soil and plant-associated prokaryotes.</title>
        <authorList>
            <person name="Whitman W."/>
        </authorList>
    </citation>
    <scope>NUCLEOTIDE SEQUENCE [LARGE SCALE GENOMIC DNA]</scope>
    <source>
        <strain evidence="4 5">BR 11865</strain>
    </source>
</reference>
<feature type="signal peptide" evidence="2">
    <location>
        <begin position="1"/>
        <end position="27"/>
    </location>
</feature>
<dbReference type="InterPro" id="IPR009097">
    <property type="entry name" value="Cyclic_Pdiesterase"/>
</dbReference>
<evidence type="ECO:0000313" key="5">
    <source>
        <dbReference type="Proteomes" id="UP000316545"/>
    </source>
</evidence>
<organism evidence="4 5">
    <name type="scientific">Nitrospirillum amazonense</name>
    <dbReference type="NCBI Taxonomy" id="28077"/>
    <lineage>
        <taxon>Bacteria</taxon>
        <taxon>Pseudomonadati</taxon>
        <taxon>Pseudomonadota</taxon>
        <taxon>Alphaproteobacteria</taxon>
        <taxon>Rhodospirillales</taxon>
        <taxon>Azospirillaceae</taxon>
        <taxon>Nitrospirillum</taxon>
    </lineage>
</organism>
<gene>
    <name evidence="4" type="ORF">FBZ88_103223</name>
</gene>
<dbReference type="SUPFAM" id="SSF55144">
    <property type="entry name" value="LigT-like"/>
    <property type="match status" value="1"/>
</dbReference>